<evidence type="ECO:0008006" key="6">
    <source>
        <dbReference type="Google" id="ProtNLM"/>
    </source>
</evidence>
<organism evidence="4 5">
    <name type="scientific">Callosobruchus maculatus</name>
    <name type="common">Southern cowpea weevil</name>
    <name type="synonym">Pulse bruchid</name>
    <dbReference type="NCBI Taxonomy" id="64391"/>
    <lineage>
        <taxon>Eukaryota</taxon>
        <taxon>Metazoa</taxon>
        <taxon>Ecdysozoa</taxon>
        <taxon>Arthropoda</taxon>
        <taxon>Hexapoda</taxon>
        <taxon>Insecta</taxon>
        <taxon>Pterygota</taxon>
        <taxon>Neoptera</taxon>
        <taxon>Endopterygota</taxon>
        <taxon>Coleoptera</taxon>
        <taxon>Polyphaga</taxon>
        <taxon>Cucujiformia</taxon>
        <taxon>Chrysomeloidea</taxon>
        <taxon>Chrysomelidae</taxon>
        <taxon>Bruchinae</taxon>
        <taxon>Bruchini</taxon>
        <taxon>Callosobruchus</taxon>
    </lineage>
</organism>
<dbReference type="InterPro" id="IPR039752">
    <property type="entry name" value="F-box_only"/>
</dbReference>
<dbReference type="OrthoDB" id="1107553at2759"/>
<dbReference type="PROSITE" id="PS51114">
    <property type="entry name" value="FBA"/>
    <property type="match status" value="1"/>
</dbReference>
<evidence type="ECO:0000256" key="1">
    <source>
        <dbReference type="SAM" id="MobiDB-lite"/>
    </source>
</evidence>
<gene>
    <name evidence="4" type="ORF">CALMAC_LOCUS415</name>
</gene>
<evidence type="ECO:0000313" key="5">
    <source>
        <dbReference type="Proteomes" id="UP000410492"/>
    </source>
</evidence>
<dbReference type="Proteomes" id="UP000410492">
    <property type="component" value="Unassembled WGS sequence"/>
</dbReference>
<feature type="domain" description="F-box" evidence="2">
    <location>
        <begin position="55"/>
        <end position="101"/>
    </location>
</feature>
<dbReference type="SUPFAM" id="SSF81383">
    <property type="entry name" value="F-box domain"/>
    <property type="match status" value="1"/>
</dbReference>
<dbReference type="SMART" id="SM00256">
    <property type="entry name" value="FBOX"/>
    <property type="match status" value="1"/>
</dbReference>
<dbReference type="GO" id="GO:0005737">
    <property type="term" value="C:cytoplasm"/>
    <property type="evidence" value="ECO:0007669"/>
    <property type="project" value="TreeGrafter"/>
</dbReference>
<proteinExistence type="predicted"/>
<dbReference type="InterPro" id="IPR001810">
    <property type="entry name" value="F-box_dom"/>
</dbReference>
<feature type="region of interest" description="Disordered" evidence="1">
    <location>
        <begin position="1"/>
        <end position="23"/>
    </location>
</feature>
<dbReference type="InterPro" id="IPR008979">
    <property type="entry name" value="Galactose-bd-like_sf"/>
</dbReference>
<dbReference type="Pfam" id="PF04300">
    <property type="entry name" value="FBA"/>
    <property type="match status" value="1"/>
</dbReference>
<dbReference type="PANTHER" id="PTHR12125:SF5">
    <property type="entry name" value="F-BOX DOMAIN-CONTAINING PROTEIN"/>
    <property type="match status" value="1"/>
</dbReference>
<keyword evidence="5" id="KW-1185">Reference proteome</keyword>
<sequence length="346" mass="40305">MGNNHNSGSSSSSSETKKFKGATKMTNTDHFTPVDKFEFMGLLEISEQESTNGLCFNDIYLPEEVLLNILSYVPPKNLLPLTLVCKKWCNIIKSEALWMEIHKKKHPNWQRKKLPWYIYYCYHTTDSFKNMLKNGNGQEKYKHWKVVSNEGDQFQIENPPKGCDPLPSDVPDFNGKTSCFVTSFYECNKIQEISLREKRLLRYILNKFMPHIYVSEWMAGRFDCGCAYKLGIRGYNDQYDEHTYEELQSEEPTLMPLFQMSKKVLIDQWQGRTWQKVEILIEEYPKNVAVLVFEHAGQDTQFWKGHYGSKMAGGVVRVVFDSIEPLSGALKETSSRRLYQNEDMDV</sequence>
<evidence type="ECO:0000259" key="2">
    <source>
        <dbReference type="PROSITE" id="PS50181"/>
    </source>
</evidence>
<dbReference type="GO" id="GO:0006516">
    <property type="term" value="P:glycoprotein catabolic process"/>
    <property type="evidence" value="ECO:0007669"/>
    <property type="project" value="TreeGrafter"/>
</dbReference>
<dbReference type="Pfam" id="PF12937">
    <property type="entry name" value="F-box-like"/>
    <property type="match status" value="1"/>
</dbReference>
<reference evidence="4 5" key="1">
    <citation type="submission" date="2019-01" db="EMBL/GenBank/DDBJ databases">
        <authorList>
            <person name="Sayadi A."/>
        </authorList>
    </citation>
    <scope>NUCLEOTIDE SEQUENCE [LARGE SCALE GENOMIC DNA]</scope>
</reference>
<dbReference type="GO" id="GO:0031146">
    <property type="term" value="P:SCF-dependent proteasomal ubiquitin-dependent protein catabolic process"/>
    <property type="evidence" value="ECO:0007669"/>
    <property type="project" value="TreeGrafter"/>
</dbReference>
<feature type="domain" description="FBA" evidence="3">
    <location>
        <begin position="120"/>
        <end position="320"/>
    </location>
</feature>
<dbReference type="InterPro" id="IPR007397">
    <property type="entry name" value="F-box-assoc_dom"/>
</dbReference>
<dbReference type="EMBL" id="CAACVG010000442">
    <property type="protein sequence ID" value="VEN34113.1"/>
    <property type="molecule type" value="Genomic_DNA"/>
</dbReference>
<dbReference type="Gene3D" id="2.60.120.260">
    <property type="entry name" value="Galactose-binding domain-like"/>
    <property type="match status" value="1"/>
</dbReference>
<dbReference type="SMART" id="SM01198">
    <property type="entry name" value="FBA"/>
    <property type="match status" value="1"/>
</dbReference>
<dbReference type="InterPro" id="IPR036047">
    <property type="entry name" value="F-box-like_dom_sf"/>
</dbReference>
<dbReference type="GO" id="GO:0036503">
    <property type="term" value="P:ERAD pathway"/>
    <property type="evidence" value="ECO:0007669"/>
    <property type="project" value="TreeGrafter"/>
</dbReference>
<protein>
    <recommendedName>
        <fullName evidence="6">F-box domain-containing protein</fullName>
    </recommendedName>
</protein>
<dbReference type="PROSITE" id="PS50181">
    <property type="entry name" value="FBOX"/>
    <property type="match status" value="1"/>
</dbReference>
<evidence type="ECO:0000313" key="4">
    <source>
        <dbReference type="EMBL" id="VEN34113.1"/>
    </source>
</evidence>
<dbReference type="Gene3D" id="1.20.1280.50">
    <property type="match status" value="1"/>
</dbReference>
<evidence type="ECO:0000259" key="3">
    <source>
        <dbReference type="PROSITE" id="PS51114"/>
    </source>
</evidence>
<dbReference type="FunFam" id="2.60.120.260:FF:000012">
    <property type="entry name" value="F-box only protein 2"/>
    <property type="match status" value="1"/>
</dbReference>
<dbReference type="PANTHER" id="PTHR12125">
    <property type="entry name" value="F-BOX ONLY PROTEIN 6-LIKE PROTEIN"/>
    <property type="match status" value="1"/>
</dbReference>
<dbReference type="GO" id="GO:0019005">
    <property type="term" value="C:SCF ubiquitin ligase complex"/>
    <property type="evidence" value="ECO:0007669"/>
    <property type="project" value="TreeGrafter"/>
</dbReference>
<dbReference type="SUPFAM" id="SSF49785">
    <property type="entry name" value="Galactose-binding domain-like"/>
    <property type="match status" value="1"/>
</dbReference>
<dbReference type="GO" id="GO:0061630">
    <property type="term" value="F:ubiquitin protein ligase activity"/>
    <property type="evidence" value="ECO:0007669"/>
    <property type="project" value="TreeGrafter"/>
</dbReference>
<accession>A0A653BF37</accession>
<dbReference type="AlphaFoldDB" id="A0A653BF37"/>
<name>A0A653BF37_CALMS</name>